<dbReference type="EMBL" id="QPMM01000011">
    <property type="protein sequence ID" value="RFS20082.1"/>
    <property type="molecule type" value="Genomic_DNA"/>
</dbReference>
<protein>
    <submittedName>
        <fullName evidence="2">Uncharacterized protein</fullName>
    </submittedName>
</protein>
<dbReference type="Proteomes" id="UP000260644">
    <property type="component" value="Unassembled WGS sequence"/>
</dbReference>
<organism evidence="2 3">
    <name type="scientific">Chitinophaga silvatica</name>
    <dbReference type="NCBI Taxonomy" id="2282649"/>
    <lineage>
        <taxon>Bacteria</taxon>
        <taxon>Pseudomonadati</taxon>
        <taxon>Bacteroidota</taxon>
        <taxon>Chitinophagia</taxon>
        <taxon>Chitinophagales</taxon>
        <taxon>Chitinophagaceae</taxon>
        <taxon>Chitinophaga</taxon>
    </lineage>
</organism>
<evidence type="ECO:0000256" key="1">
    <source>
        <dbReference type="SAM" id="MobiDB-lite"/>
    </source>
</evidence>
<name>A0A3E1Y5U3_9BACT</name>
<evidence type="ECO:0000313" key="3">
    <source>
        <dbReference type="Proteomes" id="UP000260644"/>
    </source>
</evidence>
<proteinExistence type="predicted"/>
<keyword evidence="3" id="KW-1185">Reference proteome</keyword>
<sequence>MARTQRDKQKLIKVLKLRFALPYSHALSAIINNTAGWIKLLCGDAYAINVNRYGCRNRYSAGDDTVCQGKRTMANRTNHRYYHIRAFIKNFDKEKQKKRKPSSRNGKMKREKGNGINSCSTKADLLDVAGAGSEVEPIF</sequence>
<comment type="caution">
    <text evidence="2">The sequence shown here is derived from an EMBL/GenBank/DDBJ whole genome shotgun (WGS) entry which is preliminary data.</text>
</comment>
<dbReference type="AlphaFoldDB" id="A0A3E1Y5U3"/>
<evidence type="ECO:0000313" key="2">
    <source>
        <dbReference type="EMBL" id="RFS20082.1"/>
    </source>
</evidence>
<feature type="compositionally biased region" description="Basic residues" evidence="1">
    <location>
        <begin position="96"/>
        <end position="110"/>
    </location>
</feature>
<feature type="region of interest" description="Disordered" evidence="1">
    <location>
        <begin position="91"/>
        <end position="120"/>
    </location>
</feature>
<reference evidence="2 3" key="1">
    <citation type="submission" date="2018-07" db="EMBL/GenBank/DDBJ databases">
        <title>Chitinophaga K2CV101002-2 sp. nov., isolated from a monsoon evergreen broad-leaved forest soil.</title>
        <authorList>
            <person name="Lv Y."/>
        </authorList>
    </citation>
    <scope>NUCLEOTIDE SEQUENCE [LARGE SCALE GENOMIC DNA]</scope>
    <source>
        <strain evidence="2 3">GDMCC 1.1288</strain>
    </source>
</reference>
<accession>A0A3E1Y5U3</accession>
<gene>
    <name evidence="2" type="ORF">DVR12_20395</name>
</gene>